<gene>
    <name evidence="1" type="ORF">P255_02064</name>
</gene>
<dbReference type="Pfam" id="PF08907">
    <property type="entry name" value="DUF1853"/>
    <property type="match status" value="1"/>
</dbReference>
<dbReference type="STRING" id="396323.VH98_09925"/>
<dbReference type="AlphaFoldDB" id="V2USE6"/>
<evidence type="ECO:0000313" key="1">
    <source>
        <dbReference type="EMBL" id="ESK51541.1"/>
    </source>
</evidence>
<accession>V2USE6</accession>
<dbReference type="HOGENOM" id="CLU_072314_0_0_6"/>
<name>V2USE6_9GAMM</name>
<dbReference type="OrthoDB" id="378654at2"/>
<dbReference type="EMBL" id="AYEU01000006">
    <property type="protein sequence ID" value="ESK51541.1"/>
    <property type="molecule type" value="Genomic_DNA"/>
</dbReference>
<evidence type="ECO:0008006" key="3">
    <source>
        <dbReference type="Google" id="ProtNLM"/>
    </source>
</evidence>
<dbReference type="InterPro" id="IPR015003">
    <property type="entry name" value="DUF1853"/>
</dbReference>
<evidence type="ECO:0000313" key="2">
    <source>
        <dbReference type="Proteomes" id="UP000018418"/>
    </source>
</evidence>
<keyword evidence="2" id="KW-1185">Reference proteome</keyword>
<organism evidence="1 2">
    <name type="scientific">Acinetobacter brisouii CIP 110357</name>
    <dbReference type="NCBI Taxonomy" id="1341683"/>
    <lineage>
        <taxon>Bacteria</taxon>
        <taxon>Pseudomonadati</taxon>
        <taxon>Pseudomonadota</taxon>
        <taxon>Gammaproteobacteria</taxon>
        <taxon>Moraxellales</taxon>
        <taxon>Moraxellaceae</taxon>
        <taxon>Acinetobacter</taxon>
    </lineage>
</organism>
<dbReference type="Proteomes" id="UP000018418">
    <property type="component" value="Unassembled WGS sequence"/>
</dbReference>
<sequence length="305" mass="36699">MVIGVILMTHHILPLHQNDYFEPWLIFTQPCVRQLAFAIASPNLLCELPLELEIRYRFQLHDAATWQQYYLQYQSRLKQLDQDPAPLQQFLAQLKSTRLGLRFEMLLWFWLQDNPEQRYHPYELLGHSLQQIDGARTLGELDFVVFNHQSQQVEHWEVALKYYLAERDYSLPFWYSLNRDDTFLKKLRHFTERQFQFDEVLGRRIQQKFAVVKGQLFLPEHQLFATPSWIATQRRLGFWGTSIPKQPMQHLTRHEWICPNLQSTSTAVQWWSNGLYYDANTQLTYMYRQPDLIDSVYKCYKVITF</sequence>
<dbReference type="PATRIC" id="fig|1341683.3.peg.2044"/>
<reference evidence="1 2" key="1">
    <citation type="submission" date="2013-10" db="EMBL/GenBank/DDBJ databases">
        <title>The Genome Sequence of Acinetobacter brisouii CIP 110357.</title>
        <authorList>
            <consortium name="The Broad Institute Genomics Platform"/>
            <consortium name="The Broad Institute Genome Sequencing Center for Infectious Disease"/>
            <person name="Cerqueira G."/>
            <person name="Feldgarden M."/>
            <person name="Courvalin P."/>
            <person name="Grillot-Courvalin C."/>
            <person name="Clermont D."/>
            <person name="Rocha E."/>
            <person name="Yoon E.-J."/>
            <person name="Nemec A."/>
            <person name="Young S.K."/>
            <person name="Zeng Q."/>
            <person name="Gargeya S."/>
            <person name="Fitzgerald M."/>
            <person name="Abouelleil A."/>
            <person name="Alvarado L."/>
            <person name="Berlin A.M."/>
            <person name="Chapman S.B."/>
            <person name="Gainer-Dewar J."/>
            <person name="Goldberg J."/>
            <person name="Gnerre S."/>
            <person name="Griggs A."/>
            <person name="Gujja S."/>
            <person name="Hansen M."/>
            <person name="Howarth C."/>
            <person name="Imamovic A."/>
            <person name="Ireland A."/>
            <person name="Larimer J."/>
            <person name="McCowan C."/>
            <person name="Murphy C."/>
            <person name="Pearson M."/>
            <person name="Poon T.W."/>
            <person name="Priest M."/>
            <person name="Roberts A."/>
            <person name="Saif S."/>
            <person name="Shea T."/>
            <person name="Sykes S."/>
            <person name="Wortman J."/>
            <person name="Nusbaum C."/>
            <person name="Birren B."/>
        </authorList>
    </citation>
    <scope>NUCLEOTIDE SEQUENCE [LARGE SCALE GENOMIC DNA]</scope>
    <source>
        <strain evidence="1 2">CIP 110357</strain>
    </source>
</reference>
<proteinExistence type="predicted"/>
<comment type="caution">
    <text evidence="1">The sequence shown here is derived from an EMBL/GenBank/DDBJ whole genome shotgun (WGS) entry which is preliminary data.</text>
</comment>
<protein>
    <recommendedName>
        <fullName evidence="3">DUF1853 domain-containing protein</fullName>
    </recommendedName>
</protein>
<dbReference type="RefSeq" id="WP_004901840.1">
    <property type="nucleotide sequence ID" value="NZ_BBTI01000011.1"/>
</dbReference>